<dbReference type="RefSeq" id="XP_064655973.1">
    <property type="nucleotide sequence ID" value="XM_064806114.1"/>
</dbReference>
<dbReference type="Gene3D" id="3.30.160.60">
    <property type="entry name" value="Classic Zinc Finger"/>
    <property type="match status" value="2"/>
</dbReference>
<dbReference type="InterPro" id="IPR036236">
    <property type="entry name" value="Znf_C2H2_sf"/>
</dbReference>
<organism evidence="12 13">
    <name type="scientific">Saxophila tyrrhenica</name>
    <dbReference type="NCBI Taxonomy" id="1690608"/>
    <lineage>
        <taxon>Eukaryota</taxon>
        <taxon>Fungi</taxon>
        <taxon>Dikarya</taxon>
        <taxon>Ascomycota</taxon>
        <taxon>Pezizomycotina</taxon>
        <taxon>Dothideomycetes</taxon>
        <taxon>Dothideomycetidae</taxon>
        <taxon>Mycosphaerellales</taxon>
        <taxon>Extremaceae</taxon>
        <taxon>Saxophila</taxon>
    </lineage>
</organism>
<keyword evidence="7" id="KW-0539">Nucleus</keyword>
<gene>
    <name evidence="12" type="ORF">LTR77_008885</name>
</gene>
<keyword evidence="2" id="KW-0678">Repressor</keyword>
<feature type="compositionally biased region" description="Basic and acidic residues" evidence="10">
    <location>
        <begin position="509"/>
        <end position="520"/>
    </location>
</feature>
<evidence type="ECO:0000256" key="1">
    <source>
        <dbReference type="ARBA" id="ARBA00004123"/>
    </source>
</evidence>
<dbReference type="AlphaFoldDB" id="A0AAV9P3B5"/>
<sequence length="622" mass="66089">MDDPTPQTVAQAVQAATQQQAQQQQISSPPVQPVQSAHSSAIDNLTCQWQGCGERCDTAEALYDHVCERHVGRKSTNNLNLTCQWGACRTTTVKRDHITSHIRVHVPLKPHKCDFCGKAFKRPQDLKKHVKTHADDSVLMNSPSQGNNRTNMGGGGGMGMQNGKPYGYSPAQHDGGMGNPYPAYQPAMGNGANGYAQPAGNGQYAGYGSVNYPANNMQEIQSMDTRRRAIEALNDFLGDIKRRAIDPAAYYDVGQRLHSNALPLPVGNGYNTGYSQPTGNYNNNYNTASLLESFTQGGNMGGGGGGGGGVSLASQNYSLPLPNARTKNDLHDIDRFLEQLQATVYETSNHSAAAGIQQPGVHAMHTGDMGFGNHQAGYRSSNSPPGYSNGGSSSGDMQAMSSGMNMPNSTATALDTPALTPAASVSSYASSGHSPMSSHSRSSLGGLGYPNLPSVTGMSDLGAGYPTTTSAPASGLASGFEGLDGRRYSGGRLQRQAPAQDTEMADFEDGSRTPKASDKRSKSKGFSSIDPALRGEDEKSSSDSGHGSEGADDKRQEEWVENIRVIEALKKWVGDRLKNHEYEDEEAQVKHEGGSDSSINIAKLVEEKMADADGVRYPSLPS</sequence>
<comment type="similarity">
    <text evidence="8">Belongs to the pacC/RIM101 family.</text>
</comment>
<comment type="caution">
    <text evidence="12">The sequence shown here is derived from an EMBL/GenBank/DDBJ whole genome shotgun (WGS) entry which is preliminary data.</text>
</comment>
<evidence type="ECO:0000256" key="5">
    <source>
        <dbReference type="ARBA" id="ARBA00022771"/>
    </source>
</evidence>
<evidence type="ECO:0000256" key="8">
    <source>
        <dbReference type="ARBA" id="ARBA00038089"/>
    </source>
</evidence>
<dbReference type="Pfam" id="PF00096">
    <property type="entry name" value="zf-C2H2"/>
    <property type="match status" value="1"/>
</dbReference>
<evidence type="ECO:0000259" key="11">
    <source>
        <dbReference type="PROSITE" id="PS50157"/>
    </source>
</evidence>
<dbReference type="PROSITE" id="PS00028">
    <property type="entry name" value="ZINC_FINGER_C2H2_1"/>
    <property type="match status" value="2"/>
</dbReference>
<dbReference type="GeneID" id="89930217"/>
<dbReference type="FunFam" id="3.30.160.60:FF:000458">
    <property type="entry name" value="pH-response transcription factor pacC/RIM101"/>
    <property type="match status" value="1"/>
</dbReference>
<dbReference type="EMBL" id="JAVRRT010000015">
    <property type="protein sequence ID" value="KAK5165961.1"/>
    <property type="molecule type" value="Genomic_DNA"/>
</dbReference>
<protein>
    <recommendedName>
        <fullName evidence="11">C2H2-type domain-containing protein</fullName>
    </recommendedName>
</protein>
<feature type="domain" description="C2H2-type" evidence="11">
    <location>
        <begin position="111"/>
        <end position="138"/>
    </location>
</feature>
<feature type="region of interest" description="Disordered" evidence="10">
    <location>
        <begin position="366"/>
        <end position="445"/>
    </location>
</feature>
<evidence type="ECO:0000256" key="9">
    <source>
        <dbReference type="PROSITE-ProRule" id="PRU00042"/>
    </source>
</evidence>
<keyword evidence="4" id="KW-0677">Repeat</keyword>
<comment type="subcellular location">
    <subcellularLocation>
        <location evidence="1">Nucleus</location>
    </subcellularLocation>
</comment>
<dbReference type="GO" id="GO:0008270">
    <property type="term" value="F:zinc ion binding"/>
    <property type="evidence" value="ECO:0007669"/>
    <property type="project" value="UniProtKB-KW"/>
</dbReference>
<evidence type="ECO:0000313" key="13">
    <source>
        <dbReference type="Proteomes" id="UP001337655"/>
    </source>
</evidence>
<feature type="region of interest" description="Disordered" evidence="10">
    <location>
        <begin position="485"/>
        <end position="556"/>
    </location>
</feature>
<accession>A0AAV9P3B5</accession>
<dbReference type="PANTHER" id="PTHR47257:SF1">
    <property type="entry name" value="PH-RESPONSE TRANSCRIPTION FACTOR PACC_RIM101"/>
    <property type="match status" value="1"/>
</dbReference>
<feature type="compositionally biased region" description="Low complexity" evidence="10">
    <location>
        <begin position="410"/>
        <end position="444"/>
    </location>
</feature>
<dbReference type="GO" id="GO:0005634">
    <property type="term" value="C:nucleus"/>
    <property type="evidence" value="ECO:0007669"/>
    <property type="project" value="UniProtKB-SubCell"/>
</dbReference>
<dbReference type="PANTHER" id="PTHR47257">
    <property type="entry name" value="PH-RESPONSE TRANSCRIPTION FACTOR PACC/RIM101"/>
    <property type="match status" value="1"/>
</dbReference>
<feature type="domain" description="C2H2-type" evidence="11">
    <location>
        <begin position="81"/>
        <end position="110"/>
    </location>
</feature>
<evidence type="ECO:0000256" key="6">
    <source>
        <dbReference type="ARBA" id="ARBA00022833"/>
    </source>
</evidence>
<evidence type="ECO:0000256" key="7">
    <source>
        <dbReference type="ARBA" id="ARBA00023242"/>
    </source>
</evidence>
<dbReference type="SUPFAM" id="SSF57667">
    <property type="entry name" value="beta-beta-alpha zinc fingers"/>
    <property type="match status" value="2"/>
</dbReference>
<feature type="compositionally biased region" description="Low complexity" evidence="10">
    <location>
        <begin position="377"/>
        <end position="387"/>
    </location>
</feature>
<dbReference type="GO" id="GO:0045944">
    <property type="term" value="P:positive regulation of transcription by RNA polymerase II"/>
    <property type="evidence" value="ECO:0007669"/>
    <property type="project" value="TreeGrafter"/>
</dbReference>
<dbReference type="InterPro" id="IPR013087">
    <property type="entry name" value="Znf_C2H2_type"/>
</dbReference>
<evidence type="ECO:0000256" key="3">
    <source>
        <dbReference type="ARBA" id="ARBA00022723"/>
    </source>
</evidence>
<feature type="compositionally biased region" description="Polar residues" evidence="10">
    <location>
        <begin position="399"/>
        <end position="409"/>
    </location>
</feature>
<evidence type="ECO:0000256" key="10">
    <source>
        <dbReference type="SAM" id="MobiDB-lite"/>
    </source>
</evidence>
<evidence type="ECO:0000256" key="2">
    <source>
        <dbReference type="ARBA" id="ARBA00022491"/>
    </source>
</evidence>
<keyword evidence="3" id="KW-0479">Metal-binding</keyword>
<keyword evidence="5 9" id="KW-0863">Zinc-finger</keyword>
<feature type="region of interest" description="Disordered" evidence="10">
    <location>
        <begin position="1"/>
        <end position="37"/>
    </location>
</feature>
<reference evidence="12 13" key="1">
    <citation type="submission" date="2023-08" db="EMBL/GenBank/DDBJ databases">
        <title>Black Yeasts Isolated from many extreme environments.</title>
        <authorList>
            <person name="Coleine C."/>
            <person name="Stajich J.E."/>
            <person name="Selbmann L."/>
        </authorList>
    </citation>
    <scope>NUCLEOTIDE SEQUENCE [LARGE SCALE GENOMIC DNA]</scope>
    <source>
        <strain evidence="12 13">CCFEE 5935</strain>
    </source>
</reference>
<dbReference type="Proteomes" id="UP001337655">
    <property type="component" value="Unassembled WGS sequence"/>
</dbReference>
<dbReference type="InterPro" id="IPR050806">
    <property type="entry name" value="pacC/RIM101"/>
</dbReference>
<keyword evidence="6" id="KW-0862">Zinc</keyword>
<dbReference type="PROSITE" id="PS50157">
    <property type="entry name" value="ZINC_FINGER_C2H2_2"/>
    <property type="match status" value="2"/>
</dbReference>
<name>A0AAV9P3B5_9PEZI</name>
<dbReference type="SMART" id="SM00355">
    <property type="entry name" value="ZnF_C2H2"/>
    <property type="match status" value="3"/>
</dbReference>
<proteinExistence type="inferred from homology"/>
<keyword evidence="13" id="KW-1185">Reference proteome</keyword>
<dbReference type="FunFam" id="3.30.160.60:FF:001875">
    <property type="entry name" value="pH-response transcription factor pacC/RIM101"/>
    <property type="match status" value="1"/>
</dbReference>
<evidence type="ECO:0000256" key="4">
    <source>
        <dbReference type="ARBA" id="ARBA00022737"/>
    </source>
</evidence>
<evidence type="ECO:0000313" key="12">
    <source>
        <dbReference type="EMBL" id="KAK5165961.1"/>
    </source>
</evidence>